<proteinExistence type="predicted"/>
<dbReference type="Proteomes" id="UP000239388">
    <property type="component" value="Unassembled WGS sequence"/>
</dbReference>
<feature type="region of interest" description="Disordered" evidence="1">
    <location>
        <begin position="26"/>
        <end position="62"/>
    </location>
</feature>
<evidence type="ECO:0000313" key="2">
    <source>
        <dbReference type="EMBL" id="PQO38567.1"/>
    </source>
</evidence>
<dbReference type="EMBL" id="PUIB01000011">
    <property type="protein sequence ID" value="PQO38567.1"/>
    <property type="molecule type" value="Genomic_DNA"/>
</dbReference>
<accession>A0A2S8G296</accession>
<feature type="compositionally biased region" description="Low complexity" evidence="1">
    <location>
        <begin position="31"/>
        <end position="62"/>
    </location>
</feature>
<evidence type="ECO:0000256" key="1">
    <source>
        <dbReference type="SAM" id="MobiDB-lite"/>
    </source>
</evidence>
<protein>
    <submittedName>
        <fullName evidence="2">Uncharacterized protein</fullName>
    </submittedName>
</protein>
<evidence type="ECO:0000313" key="3">
    <source>
        <dbReference type="Proteomes" id="UP000239388"/>
    </source>
</evidence>
<feature type="compositionally biased region" description="Low complexity" evidence="1">
    <location>
        <begin position="92"/>
        <end position="114"/>
    </location>
</feature>
<comment type="caution">
    <text evidence="2">The sequence shown here is derived from an EMBL/GenBank/DDBJ whole genome shotgun (WGS) entry which is preliminary data.</text>
</comment>
<reference evidence="2 3" key="1">
    <citation type="submission" date="2018-02" db="EMBL/GenBank/DDBJ databases">
        <title>Comparative genomes isolates from brazilian mangrove.</title>
        <authorList>
            <person name="Araujo J.E."/>
            <person name="Taketani R.G."/>
            <person name="Silva M.C.P."/>
            <person name="Loureco M.V."/>
            <person name="Andreote F.D."/>
        </authorList>
    </citation>
    <scope>NUCLEOTIDE SEQUENCE [LARGE SCALE GENOMIC DNA]</scope>
    <source>
        <strain evidence="2 3">NAP PRIS-MGV</strain>
    </source>
</reference>
<name>A0A2S8G296_9BACT</name>
<gene>
    <name evidence="2" type="ORF">C5Y98_10995</name>
</gene>
<sequence length="151" mass="15917">MQQAGLQQRCSLCFKWWNKPHFLAQGSQHEGSGAQQVGSGAQQVGSGAQQVGSGAQQVGSGAQQAGLQQLRSLCFRWWNRPQHFLAQGSQHEGSGAQQVGSGAQQEGSGAQPQPCEKPNIPASAVEAAAKIRPTTNIAGKAKRAFIERTPT</sequence>
<organism evidence="2 3">
    <name type="scientific">Blastopirellula marina</name>
    <dbReference type="NCBI Taxonomy" id="124"/>
    <lineage>
        <taxon>Bacteria</taxon>
        <taxon>Pseudomonadati</taxon>
        <taxon>Planctomycetota</taxon>
        <taxon>Planctomycetia</taxon>
        <taxon>Pirellulales</taxon>
        <taxon>Pirellulaceae</taxon>
        <taxon>Blastopirellula</taxon>
    </lineage>
</organism>
<feature type="region of interest" description="Disordered" evidence="1">
    <location>
        <begin position="86"/>
        <end position="121"/>
    </location>
</feature>
<dbReference type="AlphaFoldDB" id="A0A2S8G296"/>